<reference evidence="9" key="1">
    <citation type="submission" date="2016-11" db="UniProtKB">
        <authorList>
            <consortium name="WormBaseParasite"/>
        </authorList>
    </citation>
    <scope>IDENTIFICATION</scope>
</reference>
<evidence type="ECO:0000256" key="2">
    <source>
        <dbReference type="ARBA" id="ARBA00022679"/>
    </source>
</evidence>
<dbReference type="InterPro" id="IPR004045">
    <property type="entry name" value="Glutathione_S-Trfase_N"/>
</dbReference>
<dbReference type="CDD" id="cd03192">
    <property type="entry name" value="GST_C_Sigma_like"/>
    <property type="match status" value="1"/>
</dbReference>
<dbReference type="SUPFAM" id="SSF52833">
    <property type="entry name" value="Thioredoxin-like"/>
    <property type="match status" value="1"/>
</dbReference>
<dbReference type="InterPro" id="IPR036282">
    <property type="entry name" value="Glutathione-S-Trfase_C_sf"/>
</dbReference>
<dbReference type="PROSITE" id="PS50404">
    <property type="entry name" value="GST_NTER"/>
    <property type="match status" value="1"/>
</dbReference>
<feature type="domain" description="GST C-terminal" evidence="7">
    <location>
        <begin position="81"/>
        <end position="206"/>
    </location>
</feature>
<evidence type="ECO:0000259" key="6">
    <source>
        <dbReference type="PROSITE" id="PS50404"/>
    </source>
</evidence>
<sequence length="206" mass="23703">MVHYKLIYFPLKGRAEISRQIFAYAGQDYEEQVVTFEQWPALKNSTPFGQIPVLEVDGKPIAQSYAIARFLAKRFGIAGQNSIEEAEVNAIADQFHDYLNEVVPYMSVVAGFKPGDANQLRNDVFLPNFKKHFTLFEKILAKNPSGFFVGNSLTWVDLLISQHIQDILEKDSGVVEEFKHVLAHREKVQNLDKIKQWIEKRPKYPF</sequence>
<dbReference type="SFLD" id="SFLDG00363">
    <property type="entry name" value="AMPS_(cytGST):_Alpha-__Mu-__Pi"/>
    <property type="match status" value="1"/>
</dbReference>
<proteinExistence type="inferred from homology"/>
<dbReference type="PANTHER" id="PTHR11571:SF160">
    <property type="entry name" value="GLUTATHIONE S-TRANSFERASE 6-RELATED"/>
    <property type="match status" value="1"/>
</dbReference>
<dbReference type="InterPro" id="IPR040079">
    <property type="entry name" value="Glutathione_S-Trfase"/>
</dbReference>
<dbReference type="AlphaFoldDB" id="A0A1I7TS12"/>
<dbReference type="STRING" id="1561998.A0A1I7TS12"/>
<dbReference type="FunFam" id="1.20.1050.10:FF:000031">
    <property type="entry name" value="Glutathione S-Transferase"/>
    <property type="match status" value="1"/>
</dbReference>
<dbReference type="EC" id="2.5.1.18" evidence="1"/>
<dbReference type="InterPro" id="IPR010987">
    <property type="entry name" value="Glutathione-S-Trfase_C-like"/>
</dbReference>
<organism evidence="8 9">
    <name type="scientific">Caenorhabditis tropicalis</name>
    <dbReference type="NCBI Taxonomy" id="1561998"/>
    <lineage>
        <taxon>Eukaryota</taxon>
        <taxon>Metazoa</taxon>
        <taxon>Ecdysozoa</taxon>
        <taxon>Nematoda</taxon>
        <taxon>Chromadorea</taxon>
        <taxon>Rhabditida</taxon>
        <taxon>Rhabditina</taxon>
        <taxon>Rhabditomorpha</taxon>
        <taxon>Rhabditoidea</taxon>
        <taxon>Rhabditidae</taxon>
        <taxon>Peloderinae</taxon>
        <taxon>Caenorhabditis</taxon>
    </lineage>
</organism>
<dbReference type="InterPro" id="IPR004046">
    <property type="entry name" value="GST_C"/>
</dbReference>
<evidence type="ECO:0000313" key="9">
    <source>
        <dbReference type="WBParaSite" id="Csp11.Scaffold629.g11196.t1"/>
    </source>
</evidence>
<dbReference type="GO" id="GO:0004602">
    <property type="term" value="F:glutathione peroxidase activity"/>
    <property type="evidence" value="ECO:0007669"/>
    <property type="project" value="UniProtKB-ARBA"/>
</dbReference>
<dbReference type="FunFam" id="3.40.30.10:FF:000035">
    <property type="entry name" value="hematopoietic prostaglandin D synthase"/>
    <property type="match status" value="1"/>
</dbReference>
<dbReference type="GO" id="GO:0006749">
    <property type="term" value="P:glutathione metabolic process"/>
    <property type="evidence" value="ECO:0007669"/>
    <property type="project" value="TreeGrafter"/>
</dbReference>
<dbReference type="SUPFAM" id="SSF47616">
    <property type="entry name" value="GST C-terminal domain-like"/>
    <property type="match status" value="1"/>
</dbReference>
<evidence type="ECO:0000256" key="1">
    <source>
        <dbReference type="ARBA" id="ARBA00012452"/>
    </source>
</evidence>
<dbReference type="Gene3D" id="1.20.1050.10">
    <property type="match status" value="1"/>
</dbReference>
<evidence type="ECO:0000313" key="8">
    <source>
        <dbReference type="Proteomes" id="UP000095282"/>
    </source>
</evidence>
<feature type="domain" description="GST N-terminal" evidence="6">
    <location>
        <begin position="2"/>
        <end position="79"/>
    </location>
</feature>
<dbReference type="Pfam" id="PF14497">
    <property type="entry name" value="GST_C_3"/>
    <property type="match status" value="1"/>
</dbReference>
<comment type="catalytic activity">
    <reaction evidence="4">
        <text>RX + glutathione = an S-substituted glutathione + a halide anion + H(+)</text>
        <dbReference type="Rhea" id="RHEA:16437"/>
        <dbReference type="ChEBI" id="CHEBI:15378"/>
        <dbReference type="ChEBI" id="CHEBI:16042"/>
        <dbReference type="ChEBI" id="CHEBI:17792"/>
        <dbReference type="ChEBI" id="CHEBI:57925"/>
        <dbReference type="ChEBI" id="CHEBI:90779"/>
        <dbReference type="EC" id="2.5.1.18"/>
    </reaction>
</comment>
<dbReference type="GO" id="GO:0005737">
    <property type="term" value="C:cytoplasm"/>
    <property type="evidence" value="ECO:0007669"/>
    <property type="project" value="UniProtKB-ARBA"/>
</dbReference>
<dbReference type="Pfam" id="PF02798">
    <property type="entry name" value="GST_N"/>
    <property type="match status" value="1"/>
</dbReference>
<evidence type="ECO:0000256" key="5">
    <source>
        <dbReference type="ARBA" id="ARBA00078118"/>
    </source>
</evidence>
<dbReference type="WBParaSite" id="Csp11.Scaffold629.g11196.t1">
    <property type="protein sequence ID" value="Csp11.Scaffold629.g11196.t1"/>
    <property type="gene ID" value="Csp11.Scaffold629.g11196"/>
</dbReference>
<dbReference type="eggNOG" id="KOG1695">
    <property type="taxonomic scope" value="Eukaryota"/>
</dbReference>
<keyword evidence="2" id="KW-0808">Transferase</keyword>
<dbReference type="Proteomes" id="UP000095282">
    <property type="component" value="Unplaced"/>
</dbReference>
<name>A0A1I7TS12_9PELO</name>
<dbReference type="SFLD" id="SFLDS00019">
    <property type="entry name" value="Glutathione_Transferase_(cytos"/>
    <property type="match status" value="1"/>
</dbReference>
<dbReference type="GO" id="GO:0004364">
    <property type="term" value="F:glutathione transferase activity"/>
    <property type="evidence" value="ECO:0007669"/>
    <property type="project" value="UniProtKB-EC"/>
</dbReference>
<accession>A0A1I7TS12</accession>
<dbReference type="PANTHER" id="PTHR11571">
    <property type="entry name" value="GLUTATHIONE S-TRANSFERASE"/>
    <property type="match status" value="1"/>
</dbReference>
<evidence type="ECO:0000256" key="3">
    <source>
        <dbReference type="ARBA" id="ARBA00038317"/>
    </source>
</evidence>
<keyword evidence="8" id="KW-1185">Reference proteome</keyword>
<dbReference type="Gene3D" id="3.40.30.10">
    <property type="entry name" value="Glutaredoxin"/>
    <property type="match status" value="1"/>
</dbReference>
<dbReference type="InterPro" id="IPR036249">
    <property type="entry name" value="Thioredoxin-like_sf"/>
</dbReference>
<evidence type="ECO:0000259" key="7">
    <source>
        <dbReference type="PROSITE" id="PS50405"/>
    </source>
</evidence>
<comment type="similarity">
    <text evidence="3">Belongs to the GST superfamily. Sigma family.</text>
</comment>
<dbReference type="InterPro" id="IPR050213">
    <property type="entry name" value="GST_superfamily"/>
</dbReference>
<dbReference type="SFLD" id="SFLDG01205">
    <property type="entry name" value="AMPS.1"/>
    <property type="match status" value="1"/>
</dbReference>
<dbReference type="PROSITE" id="PS50405">
    <property type="entry name" value="GST_CTER"/>
    <property type="match status" value="1"/>
</dbReference>
<protein>
    <recommendedName>
        <fullName evidence="1">glutathione transferase</fullName>
        <ecNumber evidence="1">2.5.1.18</ecNumber>
    </recommendedName>
    <alternativeName>
        <fullName evidence="5">GST class-sigma</fullName>
    </alternativeName>
</protein>
<dbReference type="CDD" id="cd03039">
    <property type="entry name" value="GST_N_Sigma_like"/>
    <property type="match status" value="1"/>
</dbReference>
<evidence type="ECO:0000256" key="4">
    <source>
        <dbReference type="ARBA" id="ARBA00047960"/>
    </source>
</evidence>